<dbReference type="AlphaFoldDB" id="A0A2Z5UX80"/>
<name>A0A2Z5UX80_9COXI</name>
<proteinExistence type="predicted"/>
<sequence>MILWDKLLQALKRDREKACKTNPKTKVRVNRKTNASARHLYIEVASKEAPY</sequence>
<evidence type="ECO:0000313" key="1">
    <source>
        <dbReference type="EMBL" id="BBB15765.1"/>
    </source>
</evidence>
<dbReference type="Proteomes" id="UP000282483">
    <property type="component" value="Chromosome"/>
</dbReference>
<keyword evidence="2" id="KW-1185">Reference proteome</keyword>
<organism evidence="1 2">
    <name type="scientific">Candidatus Rickettsiella viridis</name>
    <dbReference type="NCBI Taxonomy" id="676208"/>
    <lineage>
        <taxon>Bacteria</taxon>
        <taxon>Pseudomonadati</taxon>
        <taxon>Pseudomonadota</taxon>
        <taxon>Gammaproteobacteria</taxon>
        <taxon>Legionellales</taxon>
        <taxon>Coxiellaceae</taxon>
        <taxon>Rickettsiella</taxon>
    </lineage>
</organism>
<accession>A0A2Z5UX80</accession>
<gene>
    <name evidence="1" type="ORF">RVIR1_13180</name>
</gene>
<reference evidence="1 2" key="1">
    <citation type="submission" date="2017-03" db="EMBL/GenBank/DDBJ databases">
        <title>The genome sequence of Candidatus Rickettsiella viridis.</title>
        <authorList>
            <person name="Nikoh N."/>
            <person name="Tsuchida T."/>
            <person name="Yamaguchi K."/>
            <person name="Maeda T."/>
            <person name="Shigenobu S."/>
            <person name="Fukatsu T."/>
        </authorList>
    </citation>
    <scope>NUCLEOTIDE SEQUENCE [LARGE SCALE GENOMIC DNA]</scope>
    <source>
        <strain evidence="1 2">Ap-RA04</strain>
    </source>
</reference>
<dbReference type="EMBL" id="AP018005">
    <property type="protein sequence ID" value="BBB15765.1"/>
    <property type="molecule type" value="Genomic_DNA"/>
</dbReference>
<evidence type="ECO:0000313" key="2">
    <source>
        <dbReference type="Proteomes" id="UP000282483"/>
    </source>
</evidence>
<dbReference type="KEGG" id="rvi:RVIR1_13180"/>
<protein>
    <submittedName>
        <fullName evidence="1">Uncharacterized protein</fullName>
    </submittedName>
</protein>